<evidence type="ECO:0000256" key="11">
    <source>
        <dbReference type="ARBA" id="ARBA00023237"/>
    </source>
</evidence>
<comment type="subcellular location">
    <subcellularLocation>
        <location evidence="1 12">Cell outer membrane</location>
        <topology evidence="1 12">Multi-pass membrane protein</topology>
    </subcellularLocation>
</comment>
<dbReference type="PANTHER" id="PTHR32552">
    <property type="entry name" value="FERRICHROME IRON RECEPTOR-RELATED"/>
    <property type="match status" value="1"/>
</dbReference>
<name>A0ABT3PYK5_9BACT</name>
<feature type="region of interest" description="Disordered" evidence="14">
    <location>
        <begin position="330"/>
        <end position="351"/>
    </location>
</feature>
<evidence type="ECO:0000256" key="9">
    <source>
        <dbReference type="ARBA" id="ARBA00023077"/>
    </source>
</evidence>
<evidence type="ECO:0000313" key="19">
    <source>
        <dbReference type="Proteomes" id="UP001207337"/>
    </source>
</evidence>
<dbReference type="InterPro" id="IPR008969">
    <property type="entry name" value="CarboxyPept-like_regulatory"/>
</dbReference>
<evidence type="ECO:0000256" key="12">
    <source>
        <dbReference type="PROSITE-ProRule" id="PRU01360"/>
    </source>
</evidence>
<keyword evidence="8" id="KW-0406">Ion transport</keyword>
<dbReference type="InterPro" id="IPR000531">
    <property type="entry name" value="Beta-barrel_TonB"/>
</dbReference>
<organism evidence="18 19">
    <name type="scientific">Fodinibius salicampi</name>
    <dbReference type="NCBI Taxonomy" id="1920655"/>
    <lineage>
        <taxon>Bacteria</taxon>
        <taxon>Pseudomonadati</taxon>
        <taxon>Balneolota</taxon>
        <taxon>Balneolia</taxon>
        <taxon>Balneolales</taxon>
        <taxon>Balneolaceae</taxon>
        <taxon>Fodinibius</taxon>
    </lineage>
</organism>
<dbReference type="InterPro" id="IPR039426">
    <property type="entry name" value="TonB-dep_rcpt-like"/>
</dbReference>
<keyword evidence="18" id="KW-0675">Receptor</keyword>
<dbReference type="Proteomes" id="UP001207337">
    <property type="component" value="Unassembled WGS sequence"/>
</dbReference>
<evidence type="ECO:0000256" key="14">
    <source>
        <dbReference type="SAM" id="MobiDB-lite"/>
    </source>
</evidence>
<keyword evidence="6 15" id="KW-0732">Signal</keyword>
<feature type="signal peptide" evidence="15">
    <location>
        <begin position="1"/>
        <end position="23"/>
    </location>
</feature>
<dbReference type="InterPro" id="IPR037066">
    <property type="entry name" value="Plug_dom_sf"/>
</dbReference>
<evidence type="ECO:0000256" key="8">
    <source>
        <dbReference type="ARBA" id="ARBA00023065"/>
    </source>
</evidence>
<keyword evidence="2 12" id="KW-0813">Transport</keyword>
<evidence type="ECO:0000256" key="10">
    <source>
        <dbReference type="ARBA" id="ARBA00023136"/>
    </source>
</evidence>
<evidence type="ECO:0000256" key="15">
    <source>
        <dbReference type="SAM" id="SignalP"/>
    </source>
</evidence>
<evidence type="ECO:0000256" key="6">
    <source>
        <dbReference type="ARBA" id="ARBA00022729"/>
    </source>
</evidence>
<dbReference type="SUPFAM" id="SSF56935">
    <property type="entry name" value="Porins"/>
    <property type="match status" value="1"/>
</dbReference>
<comment type="caution">
    <text evidence="18">The sequence shown here is derived from an EMBL/GenBank/DDBJ whole genome shotgun (WGS) entry which is preliminary data.</text>
</comment>
<evidence type="ECO:0000313" key="18">
    <source>
        <dbReference type="EMBL" id="MCW9712945.1"/>
    </source>
</evidence>
<evidence type="ECO:0000256" key="4">
    <source>
        <dbReference type="ARBA" id="ARBA00022496"/>
    </source>
</evidence>
<protein>
    <submittedName>
        <fullName evidence="18">TonB-dependent receptor</fullName>
    </submittedName>
</protein>
<keyword evidence="11 12" id="KW-0998">Cell outer membrane</keyword>
<feature type="chain" id="PRO_5046192442" evidence="15">
    <location>
        <begin position="24"/>
        <end position="810"/>
    </location>
</feature>
<comment type="similarity">
    <text evidence="12 13">Belongs to the TonB-dependent receptor family.</text>
</comment>
<dbReference type="InterPro" id="IPR036942">
    <property type="entry name" value="Beta-barrel_TonB_sf"/>
</dbReference>
<dbReference type="SUPFAM" id="SSF49464">
    <property type="entry name" value="Carboxypeptidase regulatory domain-like"/>
    <property type="match status" value="1"/>
</dbReference>
<evidence type="ECO:0000256" key="5">
    <source>
        <dbReference type="ARBA" id="ARBA00022692"/>
    </source>
</evidence>
<accession>A0ABT3PYK5</accession>
<feature type="domain" description="TonB-dependent receptor plug" evidence="17">
    <location>
        <begin position="121"/>
        <end position="227"/>
    </location>
</feature>
<evidence type="ECO:0000256" key="2">
    <source>
        <dbReference type="ARBA" id="ARBA00022448"/>
    </source>
</evidence>
<dbReference type="Pfam" id="PF13715">
    <property type="entry name" value="CarbopepD_reg_2"/>
    <property type="match status" value="1"/>
</dbReference>
<keyword evidence="4" id="KW-0410">Iron transport</keyword>
<keyword evidence="7" id="KW-0408">Iron</keyword>
<keyword evidence="9 13" id="KW-0798">TonB box</keyword>
<dbReference type="Gene3D" id="2.40.170.20">
    <property type="entry name" value="TonB-dependent receptor, beta-barrel domain"/>
    <property type="match status" value="1"/>
</dbReference>
<keyword evidence="10 12" id="KW-0472">Membrane</keyword>
<evidence type="ECO:0000259" key="17">
    <source>
        <dbReference type="Pfam" id="PF07715"/>
    </source>
</evidence>
<dbReference type="PANTHER" id="PTHR32552:SF68">
    <property type="entry name" value="FERRICHROME OUTER MEMBRANE TRANSPORTER_PHAGE RECEPTOR"/>
    <property type="match status" value="1"/>
</dbReference>
<keyword evidence="5 12" id="KW-0812">Transmembrane</keyword>
<keyword evidence="19" id="KW-1185">Reference proteome</keyword>
<evidence type="ECO:0000256" key="13">
    <source>
        <dbReference type="RuleBase" id="RU003357"/>
    </source>
</evidence>
<feature type="domain" description="TonB-dependent receptor-like beta-barrel" evidence="16">
    <location>
        <begin position="336"/>
        <end position="768"/>
    </location>
</feature>
<evidence type="ECO:0000256" key="7">
    <source>
        <dbReference type="ARBA" id="ARBA00023004"/>
    </source>
</evidence>
<reference evidence="18 19" key="1">
    <citation type="submission" date="2021-11" db="EMBL/GenBank/DDBJ databases">
        <title>Aliifidinibius sp. nov., a new bacterium isolated from saline soil.</title>
        <authorList>
            <person name="Galisteo C."/>
            <person name="De La Haba R."/>
            <person name="Sanchez-Porro C."/>
            <person name="Ventosa A."/>
        </authorList>
    </citation>
    <scope>NUCLEOTIDE SEQUENCE [LARGE SCALE GENOMIC DNA]</scope>
    <source>
        <strain evidence="18 19">KACC 190600</strain>
    </source>
</reference>
<proteinExistence type="inferred from homology"/>
<dbReference type="PROSITE" id="PS52016">
    <property type="entry name" value="TONB_DEPENDENT_REC_3"/>
    <property type="match status" value="1"/>
</dbReference>
<dbReference type="Pfam" id="PF00593">
    <property type="entry name" value="TonB_dep_Rec_b-barrel"/>
    <property type="match status" value="1"/>
</dbReference>
<keyword evidence="3 12" id="KW-1134">Transmembrane beta strand</keyword>
<dbReference type="Gene3D" id="2.60.40.1120">
    <property type="entry name" value="Carboxypeptidase-like, regulatory domain"/>
    <property type="match status" value="1"/>
</dbReference>
<dbReference type="RefSeq" id="WP_265789303.1">
    <property type="nucleotide sequence ID" value="NZ_BAABRS010000002.1"/>
</dbReference>
<sequence length="810" mass="91448">MFYKQLLRTVFLCLLTAISTSVAAQQAITGTVTDARTGEPLAGANILQVNTSNGVSTEVDGTFSLVLFEEESAQITITYVGYKNKTIDTAERDTPLDIRLTPEAIMSNQVFVQALRVDEASPMAYENLERTEIESSNLGQDMPYMLSGMTSVTTTSDAGGGIGYTGLRIRGVDQGRINVTINGIPVNDAESHGVWWVNMPDLASSVENIQVQRGVGTSTNGAAAFGATMDIQTTQMRPDPYGEVNTSVGSFNTRKANVLFGSGLMDNGWQVQGRLSKIESDGYIDRAESDLKSFYLSAARHGDHSLLRADVFSGKEKTYQAWYGVPESRIEDGDRTYNPAGTEKPGEPYDNQTDNYQQDHYQLHYSYQLGDSWNANASLHYTYGRGYYEEYKADQSLPTYSITPVELPDTTISQSDLIRQLWLDNHFYGMVFSTDYQHNDQWSITLGGGYNEYDGDHFGEVVWAQFAGDSDMINDRYYFNNGFKTDFNTYLKGEFKLSDELTAFADAQIRHITYDFLGKDQQELPEGGQEVVDVQQSDRLTFFNPKAGLTYRLEENHRAFVSLSIGNKEPTRNEYVDSTPESRPSHETLYDWEAGYKGSFERFHIETSFYYMDYKNQLILTGEINDVGADIRQNVPDSYRAGIELMAGIQLLDGLEWSGNATLSRNKIQDYTYYLDNYDTNNQETMTYENTDISFSPDFIGNSVLRYSMNNFSAEISTKYVSRQYLDNTQSLSRSIDPYLVNDLRLGYNWTAAPLFKGIDLNLMVNNLLDEQYSSNGYTFGYIAGGEEQFFNYYYPQAGRNFLFQLSFKL</sequence>
<dbReference type="Pfam" id="PF07715">
    <property type="entry name" value="Plug"/>
    <property type="match status" value="1"/>
</dbReference>
<dbReference type="InterPro" id="IPR012910">
    <property type="entry name" value="Plug_dom"/>
</dbReference>
<evidence type="ECO:0000259" key="16">
    <source>
        <dbReference type="Pfam" id="PF00593"/>
    </source>
</evidence>
<gene>
    <name evidence="18" type="ORF">LQ318_08510</name>
</gene>
<dbReference type="Gene3D" id="2.170.130.10">
    <property type="entry name" value="TonB-dependent receptor, plug domain"/>
    <property type="match status" value="1"/>
</dbReference>
<dbReference type="EMBL" id="JAJNDC010000002">
    <property type="protein sequence ID" value="MCW9712945.1"/>
    <property type="molecule type" value="Genomic_DNA"/>
</dbReference>
<evidence type="ECO:0000256" key="3">
    <source>
        <dbReference type="ARBA" id="ARBA00022452"/>
    </source>
</evidence>
<evidence type="ECO:0000256" key="1">
    <source>
        <dbReference type="ARBA" id="ARBA00004571"/>
    </source>
</evidence>